<dbReference type="Gene3D" id="2.60.40.10">
    <property type="entry name" value="Immunoglobulins"/>
    <property type="match status" value="5"/>
</dbReference>
<feature type="domain" description="Fibronectin type-III" evidence="2">
    <location>
        <begin position="1030"/>
        <end position="1120"/>
    </location>
</feature>
<dbReference type="SUPFAM" id="SSF49384">
    <property type="entry name" value="Carbohydrate-binding domain"/>
    <property type="match status" value="2"/>
</dbReference>
<dbReference type="InterPro" id="IPR050964">
    <property type="entry name" value="Striated_Muscle_Regulatory"/>
</dbReference>
<dbReference type="PANTHER" id="PTHR13817">
    <property type="entry name" value="TITIN"/>
    <property type="match status" value="1"/>
</dbReference>
<proteinExistence type="predicted"/>
<sequence length="1764" mass="186817">MGIGVFCDDTAKYNEAVNYFKTGIGNGSLLNTFWQPTGQIAEMGRDQPHASLGPAALAEMCQTAWNQGLDLYSYSDNRLMTGFEYYCKYNLNHSVPWVPWNNCINDNLLYVAPSGANRIRQSPVYEMLYNHYYVLQGLNTPYIKAMANLARPEQAGDADFFGCGTLAYTLNAAASPFPAYPIPVVPTGLTATAGVSQVTLNWTGPAGDVAQGYNILRSTSSGGSYITIASWSDNTSTTYTDWTAVNGTTYYYVVSAINQSGTSGNSTEVSAKPISAGSVLPNGWARKDIGNVGVAGNAAYANVSNNTYIVSGSGADIGGNTDSFSYAYSIVSGDFTITARLLTVNWNAVTGGEKVGIVMRETLDPNAKMLTASLGELGNRYARLGTRSSTGGSTSWIEGNHFSAAPVWFRMQRSGNTFTMSESGDGLTWSVVGSSTVTMASTYYVGLSACAGTTGTLVTTATFDNVTTVGGGNIPAAPTSLTATALTGSKIKLVWTSSSGASAYNIKHSLSSGGPYSTIAIGVTDTTFIDSGLVAATNYYYSVKAANGKGESADSVKANAQTMALSLPPAPTGLNAIAGNSSVALTWNTTEGAPSSYKVKRSISLGGPYTLVKSSATTACIDSTAVNGSMYFYTISAVNSLGEGPASVPDSVFLGMKLKGTLIGTPGSWNNDPTTTIAAAVDSNLTTYFDANQLDGAWVGYDFGLGKSALVTRISFAPRSSTPGRMVGGIFQGANASDFSDAVALFTVSTQPPVGVYTEQLISNQGTYRYLRYLSPAGGNGNIADVQFWGKLQTAVVTTVPGATTGLTTTPGDAQATLSWNSAVGASSYKIKRATAKSGPFANIATVGATTFTDTQLTNGLTYYYTVTGINTIGEGPESAPDSVYLTPKITGTIIGTSGSWNNNASVTKKAAMDGNLNTYFDASQTDGDWVGLDLGSDSSAMVTKLSFAPRSTFPQRMIGGIFQGANTPDFSDAVTLYTVTASPAVGVLTFQNISNGTYFRYLRYLSPNGGSGNVAEVNFYGNIQIGRSIPAAPTGLSALQGDAKVTLNWTPTPDAVSYNVRRAVISGGPYTTIASNDTFTSYVDATVNTGSTYFYIVTAINRKGEGPASSPVNIFVGKKLTGTITGTSGSWNNDPSTTKTAAMDGNLNTYFDANQTDGAWTGLDLGPDNIAKVTQVSFAPRSTFPQRMIGGVFQGANKPDFTDAIALYTVASQPPVGLYTSQAISNTTYFRYMRYLSPNGGSGNIAEVNFYGQTKRTQIVTFSPIGKKWIGDADMVLTATASSGLPVNFTSSDTTVATVVNGKIHIKGTGTSIITSSQVGDDSYAAAAAVSQILTVIPLNLQVQYQDGDTGQLTNNIARPYLKVVNADSVGVAYSELTMRYWFTAENYAGINTWIDYAQLGNSNVKMKYVALDQPRNGALGYIEYSFAVTGNLGANSSTGQIQSRLANQDWGLLNEADDYSYQSNTGSYANNNHITLYRNGMLIWGTEPAAVIPLTSLNVFYQNQNTGTSGNAISTYLSVNNTGNVPVSFGDITARYWFTKDGTQNLNYWIDYAKKGSGNISGNFVPLTTALTGADTYLELAVNSSAGTLYPLSSSGNIQYRITKADWSNFNEQNDYSYMAKDVMKENNHITVYYKGQLIYGTEPPSGSMSFKSAPVAVAPPQRDISNEGIVVHQGLSPNGDGINDVLIIDGLTAYPDNKLTIMNRSGVKIFEAKGYDNSSNVFDGHSSISGTMQQPGTYFYTLEYKKGEENKHKTGFIIIKY</sequence>
<dbReference type="InterPro" id="IPR013783">
    <property type="entry name" value="Ig-like_fold"/>
</dbReference>
<gene>
    <name evidence="4" type="ORF">GCM10022210_49560</name>
</gene>
<evidence type="ECO:0000313" key="5">
    <source>
        <dbReference type="Proteomes" id="UP001500742"/>
    </source>
</evidence>
<dbReference type="InterPro" id="IPR003961">
    <property type="entry name" value="FN3_dom"/>
</dbReference>
<dbReference type="Gene3D" id="1.50.10.100">
    <property type="entry name" value="Chondroitin AC/alginate lyase"/>
    <property type="match status" value="1"/>
</dbReference>
<feature type="domain" description="Fibronectin type-III" evidence="2">
    <location>
        <begin position="568"/>
        <end position="657"/>
    </location>
</feature>
<name>A0ABP7QZ03_9SPHI</name>
<dbReference type="Gene3D" id="2.60.40.710">
    <property type="entry name" value="Endoglucanase-like"/>
    <property type="match status" value="2"/>
</dbReference>
<dbReference type="PANTHER" id="PTHR13817:SF73">
    <property type="entry name" value="FIBRONECTIN TYPE-III DOMAIN-CONTAINING PROTEIN"/>
    <property type="match status" value="1"/>
</dbReference>
<feature type="domain" description="Fibronectin type-III" evidence="2">
    <location>
        <begin position="800"/>
        <end position="890"/>
    </location>
</feature>
<dbReference type="CDD" id="cd00063">
    <property type="entry name" value="FN3"/>
    <property type="match status" value="5"/>
</dbReference>
<dbReference type="InterPro" id="IPR036116">
    <property type="entry name" value="FN3_sf"/>
</dbReference>
<dbReference type="InterPro" id="IPR001956">
    <property type="entry name" value="CBM3"/>
</dbReference>
<dbReference type="InterPro" id="IPR036966">
    <property type="entry name" value="CBM3_sf"/>
</dbReference>
<dbReference type="Gene3D" id="2.60.120.200">
    <property type="match status" value="1"/>
</dbReference>
<dbReference type="Pfam" id="PF13585">
    <property type="entry name" value="CHU_C"/>
    <property type="match status" value="1"/>
</dbReference>
<keyword evidence="5" id="KW-1185">Reference proteome</keyword>
<dbReference type="Proteomes" id="UP001500742">
    <property type="component" value="Unassembled WGS sequence"/>
</dbReference>
<accession>A0ABP7QZ03</accession>
<dbReference type="Pfam" id="PF00041">
    <property type="entry name" value="fn3"/>
    <property type="match status" value="1"/>
</dbReference>
<feature type="domain" description="CBM3" evidence="3">
    <location>
        <begin position="1495"/>
        <end position="1647"/>
    </location>
</feature>
<dbReference type="SUPFAM" id="SSF49265">
    <property type="entry name" value="Fibronectin type III"/>
    <property type="match status" value="3"/>
</dbReference>
<dbReference type="Gene3D" id="2.60.120.260">
    <property type="entry name" value="Galactose-binding domain-like"/>
    <property type="match status" value="3"/>
</dbReference>
<dbReference type="PROSITE" id="PS51172">
    <property type="entry name" value="CBM3"/>
    <property type="match status" value="2"/>
</dbReference>
<dbReference type="InterPro" id="IPR008965">
    <property type="entry name" value="CBM2/CBM3_carb-bd_dom_sf"/>
</dbReference>
<evidence type="ECO:0000313" key="4">
    <source>
        <dbReference type="EMBL" id="GAA3990145.1"/>
    </source>
</evidence>
<evidence type="ECO:0000259" key="2">
    <source>
        <dbReference type="PROSITE" id="PS50853"/>
    </source>
</evidence>
<keyword evidence="1" id="KW-0677">Repeat</keyword>
<reference evidence="5" key="1">
    <citation type="journal article" date="2019" name="Int. J. Syst. Evol. Microbiol.">
        <title>The Global Catalogue of Microorganisms (GCM) 10K type strain sequencing project: providing services to taxonomists for standard genome sequencing and annotation.</title>
        <authorList>
            <consortium name="The Broad Institute Genomics Platform"/>
            <consortium name="The Broad Institute Genome Sequencing Center for Infectious Disease"/>
            <person name="Wu L."/>
            <person name="Ma J."/>
        </authorList>
    </citation>
    <scope>NUCLEOTIDE SEQUENCE [LARGE SCALE GENOMIC DNA]</scope>
    <source>
        <strain evidence="5">JCM 16601</strain>
    </source>
</reference>
<dbReference type="Pfam" id="PF00942">
    <property type="entry name" value="CBM_3"/>
    <property type="match status" value="2"/>
</dbReference>
<protein>
    <submittedName>
        <fullName evidence="4">Uncharacterized protein</fullName>
    </submittedName>
</protein>
<dbReference type="SUPFAM" id="SSF48230">
    <property type="entry name" value="Chondroitin AC/alginate lyase"/>
    <property type="match status" value="1"/>
</dbReference>
<dbReference type="EMBL" id="BAAAZC010000031">
    <property type="protein sequence ID" value="GAA3990145.1"/>
    <property type="molecule type" value="Genomic_DNA"/>
</dbReference>
<feature type="domain" description="Fibronectin type-III" evidence="2">
    <location>
        <begin position="182"/>
        <end position="277"/>
    </location>
</feature>
<dbReference type="PROSITE" id="PS50853">
    <property type="entry name" value="FN3"/>
    <property type="match status" value="5"/>
</dbReference>
<evidence type="ECO:0000259" key="3">
    <source>
        <dbReference type="PROSITE" id="PS51172"/>
    </source>
</evidence>
<feature type="domain" description="CBM3" evidence="3">
    <location>
        <begin position="1339"/>
        <end position="1491"/>
    </location>
</feature>
<dbReference type="InterPro" id="IPR008929">
    <property type="entry name" value="Chondroitin_lyas"/>
</dbReference>
<dbReference type="SMART" id="SM01067">
    <property type="entry name" value="CBM_3"/>
    <property type="match status" value="2"/>
</dbReference>
<comment type="caution">
    <text evidence="4">The sequence shown here is derived from an EMBL/GenBank/DDBJ whole genome shotgun (WGS) entry which is preliminary data.</text>
</comment>
<feature type="domain" description="Fibronectin type-III" evidence="2">
    <location>
        <begin position="477"/>
        <end position="565"/>
    </location>
</feature>
<organism evidence="4 5">
    <name type="scientific">Mucilaginibacter dorajii</name>
    <dbReference type="NCBI Taxonomy" id="692994"/>
    <lineage>
        <taxon>Bacteria</taxon>
        <taxon>Pseudomonadati</taxon>
        <taxon>Bacteroidota</taxon>
        <taxon>Sphingobacteriia</taxon>
        <taxon>Sphingobacteriales</taxon>
        <taxon>Sphingobacteriaceae</taxon>
        <taxon>Mucilaginibacter</taxon>
    </lineage>
</organism>
<evidence type="ECO:0000256" key="1">
    <source>
        <dbReference type="ARBA" id="ARBA00022737"/>
    </source>
</evidence>
<dbReference type="SMART" id="SM00060">
    <property type="entry name" value="FN3"/>
    <property type="match status" value="5"/>
</dbReference>